<evidence type="ECO:0000256" key="2">
    <source>
        <dbReference type="ARBA" id="ARBA00022603"/>
    </source>
</evidence>
<dbReference type="EC" id="2.1.1.297" evidence="1"/>
<dbReference type="CDD" id="cd02440">
    <property type="entry name" value="AdoMet_MTases"/>
    <property type="match status" value="1"/>
</dbReference>
<name>E4KP81_9LACT</name>
<evidence type="ECO:0000256" key="3">
    <source>
        <dbReference type="ARBA" id="ARBA00022679"/>
    </source>
</evidence>
<evidence type="ECO:0000256" key="1">
    <source>
        <dbReference type="ARBA" id="ARBA00012771"/>
    </source>
</evidence>
<organism evidence="8 9">
    <name type="scientific">Eremococcus coleocola ACS-139-V-Col8</name>
    <dbReference type="NCBI Taxonomy" id="908337"/>
    <lineage>
        <taxon>Bacteria</taxon>
        <taxon>Bacillati</taxon>
        <taxon>Bacillota</taxon>
        <taxon>Bacilli</taxon>
        <taxon>Lactobacillales</taxon>
        <taxon>Aerococcaceae</taxon>
        <taxon>Eremococcus</taxon>
    </lineage>
</organism>
<feature type="domain" description="Release factor glutamine methyltransferase N-terminal" evidence="7">
    <location>
        <begin position="11"/>
        <end position="79"/>
    </location>
</feature>
<dbReference type="Proteomes" id="UP000005990">
    <property type="component" value="Unassembled WGS sequence"/>
</dbReference>
<keyword evidence="4" id="KW-0949">S-adenosyl-L-methionine</keyword>
<dbReference type="PANTHER" id="PTHR18895">
    <property type="entry name" value="HEMK METHYLTRANSFERASE"/>
    <property type="match status" value="1"/>
</dbReference>
<dbReference type="RefSeq" id="WP_006418443.1">
    <property type="nucleotide sequence ID" value="NZ_AENN01000015.1"/>
</dbReference>
<comment type="catalytic activity">
    <reaction evidence="5">
        <text>L-glutaminyl-[peptide chain release factor] + S-adenosyl-L-methionine = N(5)-methyl-L-glutaminyl-[peptide chain release factor] + S-adenosyl-L-homocysteine + H(+)</text>
        <dbReference type="Rhea" id="RHEA:42896"/>
        <dbReference type="Rhea" id="RHEA-COMP:10271"/>
        <dbReference type="Rhea" id="RHEA-COMP:10272"/>
        <dbReference type="ChEBI" id="CHEBI:15378"/>
        <dbReference type="ChEBI" id="CHEBI:30011"/>
        <dbReference type="ChEBI" id="CHEBI:57856"/>
        <dbReference type="ChEBI" id="CHEBI:59789"/>
        <dbReference type="ChEBI" id="CHEBI:61891"/>
        <dbReference type="EC" id="2.1.1.297"/>
    </reaction>
</comment>
<dbReference type="GO" id="GO:0003676">
    <property type="term" value="F:nucleic acid binding"/>
    <property type="evidence" value="ECO:0007669"/>
    <property type="project" value="InterPro"/>
</dbReference>
<accession>E4KP81</accession>
<protein>
    <recommendedName>
        <fullName evidence="1">peptide chain release factor N(5)-glutamine methyltransferase</fullName>
        <ecNumber evidence="1">2.1.1.297</ecNumber>
    </recommendedName>
</protein>
<dbReference type="InterPro" id="IPR019874">
    <property type="entry name" value="RF_methyltr_PrmC"/>
</dbReference>
<dbReference type="eggNOG" id="COG2890">
    <property type="taxonomic scope" value="Bacteria"/>
</dbReference>
<dbReference type="Gene3D" id="3.40.50.150">
    <property type="entry name" value="Vaccinia Virus protein VP39"/>
    <property type="match status" value="1"/>
</dbReference>
<dbReference type="InterPro" id="IPR004556">
    <property type="entry name" value="HemK-like"/>
</dbReference>
<dbReference type="Pfam" id="PF17827">
    <property type="entry name" value="PrmC_N"/>
    <property type="match status" value="1"/>
</dbReference>
<dbReference type="GO" id="GO:0102559">
    <property type="term" value="F:peptide chain release factor N(5)-glutamine methyltransferase activity"/>
    <property type="evidence" value="ECO:0007669"/>
    <property type="project" value="UniProtKB-EC"/>
</dbReference>
<dbReference type="STRING" id="908337.HMPREF9257_1368"/>
<dbReference type="NCBIfam" id="TIGR03534">
    <property type="entry name" value="RF_mod_PrmC"/>
    <property type="match status" value="1"/>
</dbReference>
<reference evidence="8 9" key="1">
    <citation type="submission" date="2010-10" db="EMBL/GenBank/DDBJ databases">
        <authorList>
            <person name="Durkin A.S."/>
            <person name="Madupu R."/>
            <person name="Torralba M."/>
            <person name="Gillis M."/>
            <person name="Methe B."/>
            <person name="Sutton G."/>
            <person name="Nelson K.E."/>
        </authorList>
    </citation>
    <scope>NUCLEOTIDE SEQUENCE [LARGE SCALE GENOMIC DNA]</scope>
    <source>
        <strain evidence="8 9">ACS-139-V-Col8</strain>
    </source>
</reference>
<keyword evidence="9" id="KW-1185">Reference proteome</keyword>
<evidence type="ECO:0000313" key="8">
    <source>
        <dbReference type="EMBL" id="EFR31240.1"/>
    </source>
</evidence>
<dbReference type="NCBIfam" id="TIGR00536">
    <property type="entry name" value="hemK_fam"/>
    <property type="match status" value="1"/>
</dbReference>
<evidence type="ECO:0000256" key="4">
    <source>
        <dbReference type="ARBA" id="ARBA00022691"/>
    </source>
</evidence>
<dbReference type="InterPro" id="IPR007848">
    <property type="entry name" value="Small_mtfrase_dom"/>
</dbReference>
<gene>
    <name evidence="8" type="primary">prmC</name>
    <name evidence="8" type="ORF">HMPREF9257_1368</name>
</gene>
<dbReference type="InterPro" id="IPR029063">
    <property type="entry name" value="SAM-dependent_MTases_sf"/>
</dbReference>
<feature type="domain" description="Methyltransferase small" evidence="6">
    <location>
        <begin position="116"/>
        <end position="194"/>
    </location>
</feature>
<proteinExistence type="predicted"/>
<dbReference type="OrthoDB" id="9800643at2"/>
<evidence type="ECO:0000259" key="6">
    <source>
        <dbReference type="Pfam" id="PF05175"/>
    </source>
</evidence>
<dbReference type="InterPro" id="IPR050320">
    <property type="entry name" value="N5-glutamine_MTase"/>
</dbReference>
<evidence type="ECO:0000256" key="5">
    <source>
        <dbReference type="ARBA" id="ARBA00048391"/>
    </source>
</evidence>
<dbReference type="PROSITE" id="PS00092">
    <property type="entry name" value="N6_MTASE"/>
    <property type="match status" value="1"/>
</dbReference>
<evidence type="ECO:0000313" key="9">
    <source>
        <dbReference type="Proteomes" id="UP000005990"/>
    </source>
</evidence>
<dbReference type="InterPro" id="IPR040758">
    <property type="entry name" value="PrmC_N"/>
</dbReference>
<dbReference type="GO" id="GO:0032259">
    <property type="term" value="P:methylation"/>
    <property type="evidence" value="ECO:0007669"/>
    <property type="project" value="UniProtKB-KW"/>
</dbReference>
<dbReference type="PANTHER" id="PTHR18895:SF74">
    <property type="entry name" value="MTRF1L RELEASE FACTOR GLUTAMINE METHYLTRANSFERASE"/>
    <property type="match status" value="1"/>
</dbReference>
<keyword evidence="3 8" id="KW-0808">Transferase</keyword>
<dbReference type="EMBL" id="AENN01000015">
    <property type="protein sequence ID" value="EFR31240.1"/>
    <property type="molecule type" value="Genomic_DNA"/>
</dbReference>
<dbReference type="Pfam" id="PF05175">
    <property type="entry name" value="MTS"/>
    <property type="match status" value="1"/>
</dbReference>
<dbReference type="SUPFAM" id="SSF53335">
    <property type="entry name" value="S-adenosyl-L-methionine-dependent methyltransferases"/>
    <property type="match status" value="1"/>
</dbReference>
<sequence length="283" mass="31459">MGPLFSGSLAEALANASAFLQQEGQNPGLVQSAWLDFKDWTLNDLVNHLQEPCQTFAWPDFCRVLEGLSQGQPLQYLLGRANFRGTWYQVSLATLIPREETGGLIDLAIKFFGDSAPTQILDIGTGTGILAIELAKVFPQAQVVASDISEEALKIARVNAETMAIHVDFFLSDVCKTVPKKKYQLIVSNPPYIALDELDLMDPSVINYEPHLALFADQEGLAIYQKLAQELPAFIDKQGLILLEIGFRQGQKVAAIFKEAFPQAEITIHKDFYDKDRFVQIKI</sequence>
<keyword evidence="2 8" id="KW-0489">Methyltransferase</keyword>
<comment type="caution">
    <text evidence="8">The sequence shown here is derived from an EMBL/GenBank/DDBJ whole genome shotgun (WGS) entry which is preliminary data.</text>
</comment>
<evidence type="ECO:0000259" key="7">
    <source>
        <dbReference type="Pfam" id="PF17827"/>
    </source>
</evidence>
<dbReference type="AlphaFoldDB" id="E4KP81"/>
<dbReference type="InterPro" id="IPR002052">
    <property type="entry name" value="DNA_methylase_N6_adenine_CS"/>
</dbReference>